<feature type="domain" description="Bacteriophage phiJL001 Gp84 C-terminal" evidence="1">
    <location>
        <begin position="275"/>
        <end position="330"/>
    </location>
</feature>
<reference evidence="2 3" key="1">
    <citation type="journal article" date="2014" name="Int. J. Syst. Evol. Microbiol.">
        <title>Complete genome sequence of Corynebacterium casei LMG S-19264T (=DSM 44701T), isolated from a smear-ripened cheese.</title>
        <authorList>
            <consortium name="US DOE Joint Genome Institute (JGI-PGF)"/>
            <person name="Walter F."/>
            <person name="Albersmeier A."/>
            <person name="Kalinowski J."/>
            <person name="Ruckert C."/>
        </authorList>
    </citation>
    <scope>NUCLEOTIDE SEQUENCE [LARGE SCALE GENOMIC DNA]</scope>
    <source>
        <strain evidence="2 3">CGMCC 1.7286</strain>
    </source>
</reference>
<evidence type="ECO:0000259" key="1">
    <source>
        <dbReference type="Pfam" id="PF09356"/>
    </source>
</evidence>
<dbReference type="InterPro" id="IPR018964">
    <property type="entry name" value="Phage_phiJL001_Gp84_C"/>
</dbReference>
<dbReference type="EMBL" id="BMLT01000021">
    <property type="protein sequence ID" value="GGO89004.1"/>
    <property type="molecule type" value="Genomic_DNA"/>
</dbReference>
<dbReference type="Pfam" id="PF09356">
    <property type="entry name" value="Phage_BR0599"/>
    <property type="match status" value="1"/>
</dbReference>
<proteinExistence type="predicted"/>
<dbReference type="Proteomes" id="UP000599578">
    <property type="component" value="Unassembled WGS sequence"/>
</dbReference>
<organism evidence="2 3">
    <name type="scientific">Marinobacterium nitratireducens</name>
    <dbReference type="NCBI Taxonomy" id="518897"/>
    <lineage>
        <taxon>Bacteria</taxon>
        <taxon>Pseudomonadati</taxon>
        <taxon>Pseudomonadota</taxon>
        <taxon>Gammaproteobacteria</taxon>
        <taxon>Oceanospirillales</taxon>
        <taxon>Oceanospirillaceae</taxon>
        <taxon>Marinobacterium</taxon>
    </lineage>
</organism>
<evidence type="ECO:0000313" key="2">
    <source>
        <dbReference type="EMBL" id="GGO89004.1"/>
    </source>
</evidence>
<evidence type="ECO:0000313" key="3">
    <source>
        <dbReference type="Proteomes" id="UP000599578"/>
    </source>
</evidence>
<sequence>MSSYRELFRIAYRDDVWFLTSGNGFVTYNGDTYQPAPIGMGSLDYSSKVPKNNVDIGIDLQHVVAQALLIPYMDGAASVTVFTQVDGVTEQAFKGVVKSRQPNPDKLVLRCENSFAAMRDPGLKRRTSRNCTHTHYSTRGCKMNAEDFAVLAVVTALSSTGFVATVPEAANQADGWYLAGMLRASDGILRYISSHTGDQVGILGSLPSLTGVSTSYTATTITAQASDNSINDSANGLPVLTTGDHVAISGFTDAEGELNGVHIVVTSTASKLVLAVSITADEAAGASVTVTTGDSVKLYPGCDKLHTTCGSAKFNDNLDNFGGQPYRPKKNVLGGASIA</sequence>
<gene>
    <name evidence="2" type="ORF">GCM10011348_45740</name>
</gene>
<name>A0A918DXC4_9GAMM</name>
<accession>A0A918DXC4</accession>
<comment type="caution">
    <text evidence="2">The sequence shown here is derived from an EMBL/GenBank/DDBJ whole genome shotgun (WGS) entry which is preliminary data.</text>
</comment>
<protein>
    <recommendedName>
        <fullName evidence="1">Bacteriophage phiJL001 Gp84 C-terminal domain-containing protein</fullName>
    </recommendedName>
</protein>
<keyword evidence="3" id="KW-1185">Reference proteome</keyword>
<dbReference type="AlphaFoldDB" id="A0A918DXC4"/>
<dbReference type="RefSeq" id="WP_188862970.1">
    <property type="nucleotide sequence ID" value="NZ_BMLT01000021.1"/>
</dbReference>